<evidence type="ECO:0000256" key="4">
    <source>
        <dbReference type="ARBA" id="ARBA00022833"/>
    </source>
</evidence>
<dbReference type="PANTHER" id="PTHR31251">
    <property type="entry name" value="SQUAMOSA PROMOTER-BINDING-LIKE PROTEIN 4"/>
    <property type="match status" value="1"/>
</dbReference>
<feature type="compositionally biased region" description="Low complexity" evidence="10">
    <location>
        <begin position="439"/>
        <end position="456"/>
    </location>
</feature>
<dbReference type="SUPFAM" id="SSF103612">
    <property type="entry name" value="SBT domain"/>
    <property type="match status" value="1"/>
</dbReference>
<feature type="compositionally biased region" description="Basic residues" evidence="10">
    <location>
        <begin position="221"/>
        <end position="230"/>
    </location>
</feature>
<dbReference type="AlphaFoldDB" id="A0AAF0Z296"/>
<evidence type="ECO:0000256" key="2">
    <source>
        <dbReference type="ARBA" id="ARBA00022723"/>
    </source>
</evidence>
<evidence type="ECO:0000256" key="3">
    <source>
        <dbReference type="ARBA" id="ARBA00022771"/>
    </source>
</evidence>
<dbReference type="Pfam" id="PF03110">
    <property type="entry name" value="SBP"/>
    <property type="match status" value="1"/>
</dbReference>
<dbReference type="GO" id="GO:0008270">
    <property type="term" value="F:zinc ion binding"/>
    <property type="evidence" value="ECO:0007669"/>
    <property type="project" value="UniProtKB-KW"/>
</dbReference>
<evidence type="ECO:0000256" key="5">
    <source>
        <dbReference type="ARBA" id="ARBA00023015"/>
    </source>
</evidence>
<dbReference type="InterPro" id="IPR044817">
    <property type="entry name" value="SBP-like"/>
</dbReference>
<proteinExistence type="evidence at transcript level"/>
<protein>
    <submittedName>
        <fullName evidence="12">SPL-like protein 3</fullName>
    </submittedName>
</protein>
<evidence type="ECO:0000256" key="9">
    <source>
        <dbReference type="PROSITE-ProRule" id="PRU00470"/>
    </source>
</evidence>
<keyword evidence="5" id="KW-0805">Transcription regulation</keyword>
<reference evidence="12" key="1">
    <citation type="submission" date="2023-10" db="EMBL/GenBank/DDBJ databases">
        <title>How to awaken a sleeping giant: antagonistic expression of flowering locus T homologs and elements of the age related pathway are associated with the flowering transition in Agave tequilana.</title>
        <authorList>
            <person name="Hernandez-Soriano L."/>
            <person name="Galvez-Sandre L."/>
            <person name="Avila De Dios E."/>
            <person name="Simpson J."/>
        </authorList>
    </citation>
    <scope>NUCLEOTIDE SEQUENCE</scope>
</reference>
<dbReference type="EMBL" id="OR751385">
    <property type="protein sequence ID" value="WPD49288.1"/>
    <property type="molecule type" value="mRNA"/>
</dbReference>
<keyword evidence="3 9" id="KW-0863">Zinc-finger</keyword>
<dbReference type="FunFam" id="4.10.1100.10:FF:000001">
    <property type="entry name" value="Squamosa promoter-binding-like protein 14"/>
    <property type="match status" value="1"/>
</dbReference>
<dbReference type="PANTHER" id="PTHR31251:SF110">
    <property type="entry name" value="SQUAMOSA PROMOTER-BINDING-LIKE PROTEIN 14"/>
    <property type="match status" value="1"/>
</dbReference>
<dbReference type="InterPro" id="IPR036770">
    <property type="entry name" value="Ankyrin_rpt-contain_sf"/>
</dbReference>
<organism evidence="12">
    <name type="scientific">Agave tequilana</name>
    <name type="common">Tequila agave</name>
    <dbReference type="NCBI Taxonomy" id="386106"/>
    <lineage>
        <taxon>Eukaryota</taxon>
        <taxon>Viridiplantae</taxon>
        <taxon>Streptophyta</taxon>
        <taxon>Embryophyta</taxon>
        <taxon>Tracheophyta</taxon>
        <taxon>Spermatophyta</taxon>
        <taxon>Magnoliopsida</taxon>
        <taxon>Liliopsida</taxon>
        <taxon>Asparagales</taxon>
        <taxon>Asparagaceae</taxon>
        <taxon>Agavoideae</taxon>
        <taxon>Agave</taxon>
    </lineage>
</organism>
<feature type="region of interest" description="Disordered" evidence="10">
    <location>
        <begin position="132"/>
        <end position="153"/>
    </location>
</feature>
<dbReference type="SUPFAM" id="SSF48403">
    <property type="entry name" value="Ankyrin repeat"/>
    <property type="match status" value="1"/>
</dbReference>
<evidence type="ECO:0000256" key="7">
    <source>
        <dbReference type="ARBA" id="ARBA00023163"/>
    </source>
</evidence>
<accession>A0AAF0Z296</accession>
<dbReference type="PROSITE" id="PS51141">
    <property type="entry name" value="ZF_SBP"/>
    <property type="match status" value="1"/>
</dbReference>
<keyword evidence="2" id="KW-0479">Metal-binding</keyword>
<evidence type="ECO:0000256" key="10">
    <source>
        <dbReference type="SAM" id="MobiDB-lite"/>
    </source>
</evidence>
<dbReference type="InterPro" id="IPR036893">
    <property type="entry name" value="SBP_sf"/>
</dbReference>
<dbReference type="Gene3D" id="4.10.1100.10">
    <property type="entry name" value="Transcription factor, SBP-box domain"/>
    <property type="match status" value="1"/>
</dbReference>
<evidence type="ECO:0000256" key="8">
    <source>
        <dbReference type="ARBA" id="ARBA00023242"/>
    </source>
</evidence>
<keyword evidence="7" id="KW-0804">Transcription</keyword>
<feature type="region of interest" description="Disordered" evidence="10">
    <location>
        <begin position="221"/>
        <end position="248"/>
    </location>
</feature>
<sequence length="1081" mass="119379">MEAEVGAQVAPPIFLHQPLPIRFHDAPILAKKRDFPWQNPSFHHRQQQQQINQWIPNPASNWNPRLWEWDSLKFAAKPASDAPNLLNLAPKDLVPKQRSEENIKTQTLSKNLEEDGETLTLKLGGGVYSAAEDQAAARPTKRVRSGSPGSGGNYPMCQVDDCRADLSNAKDYHRRHKVCEVHSKTTKALVGKQMQRFCQQCSRFHPLSEFDEGKRSCRRRLAGHNRRRRKTQPEDVSSKLLAPGNRENVTNGSMDIVNLLAILAKLQGNSAGKPASLPSLPDRDRLIQILSKINSLAKNATPKSTGFDLNVSQPTQQESLDQSCKANSGVAAPSTSDLLAALSAALAASAPDVLASLSQGSSYSSGDDKTKMPSVQTATDANSHSKLAQIFSSAGNGRPPLDSSNLPRQETRQMLSLQLFGSAEDDSPPKLASSVKYFSSESSNPMEERSPSSSPPMAQKLFPLHSATERKHERMSVCREHDGAVEASTSRGWTTPLELFNKVSERRAESGVVHSLPYQGGYTSSSVSDHSPSSSNSDAQDRTGRIIFKLFDKDPSKIPAGLRTQIVNWLAHSPSEMESYIRPGCVVLSVYASMPSIAWDELEEDLLQRVTSVVQNSDSEFWRDGRFLVRTSRQLASHKDGKIRLSKSWKTWSAPEVTSVSPVAIVSGQETSLVLKGRNLTIPGTKIHCTYMGGYISKEVLGSAYPGTIYDDSSLESFSLPGGLANAFGRCFIEVENGFKGNSFPVIIANSTICQELRTLESEFEEEVGTRDVISEDQTQYNGHPRSREDLLHFLNELGWLFQRKNNLNPCFMDFSTTRFKFLFTFSVERDWSALIRTLLDILVERSLDSDAFAQESLEMLLEIQLLSRAVKRKCRKMVDLLLSYSVTRGDTASGGSKVYLFSPNSVGPGGVTPLHLAASTQDSEDMVDALTSDPQEIGMNCWNSILDESGQSPYMYASQRNNHSYNRLVSRKLADRKNGQVSINVGNEISMDKSWNVGEAENKGGSRALQQDRSCAKCAVMENTRGKRIARTRGLLERPYVHSMLAIAAVCVCVCLFFRGSPQIGSVAPFKWENLDFGPK</sequence>
<keyword evidence="4" id="KW-0862">Zinc</keyword>
<evidence type="ECO:0000259" key="11">
    <source>
        <dbReference type="PROSITE" id="PS51141"/>
    </source>
</evidence>
<feature type="region of interest" description="Disordered" evidence="10">
    <location>
        <begin position="358"/>
        <end position="381"/>
    </location>
</feature>
<comment type="subcellular location">
    <subcellularLocation>
        <location evidence="1">Nucleus</location>
    </subcellularLocation>
</comment>
<dbReference type="GO" id="GO:0005634">
    <property type="term" value="C:nucleus"/>
    <property type="evidence" value="ECO:0007669"/>
    <property type="project" value="UniProtKB-SubCell"/>
</dbReference>
<dbReference type="Gene3D" id="1.25.40.20">
    <property type="entry name" value="Ankyrin repeat-containing domain"/>
    <property type="match status" value="1"/>
</dbReference>
<dbReference type="InterPro" id="IPR004333">
    <property type="entry name" value="SBP_dom"/>
</dbReference>
<dbReference type="GO" id="GO:0003677">
    <property type="term" value="F:DNA binding"/>
    <property type="evidence" value="ECO:0007669"/>
    <property type="project" value="UniProtKB-KW"/>
</dbReference>
<keyword evidence="8" id="KW-0539">Nucleus</keyword>
<feature type="region of interest" description="Disordered" evidence="10">
    <location>
        <begin position="422"/>
        <end position="459"/>
    </location>
</feature>
<keyword evidence="6" id="KW-0238">DNA-binding</keyword>
<evidence type="ECO:0000256" key="1">
    <source>
        <dbReference type="ARBA" id="ARBA00004123"/>
    </source>
</evidence>
<name>A0AAF0Z296_AGATE</name>
<evidence type="ECO:0000313" key="12">
    <source>
        <dbReference type="EMBL" id="WPD49288.1"/>
    </source>
</evidence>
<dbReference type="Pfam" id="PF26102">
    <property type="entry name" value="Ig_SPL7"/>
    <property type="match status" value="1"/>
</dbReference>
<evidence type="ECO:0000256" key="6">
    <source>
        <dbReference type="ARBA" id="ARBA00023125"/>
    </source>
</evidence>
<feature type="domain" description="SBP-type" evidence="11">
    <location>
        <begin position="154"/>
        <end position="231"/>
    </location>
</feature>